<evidence type="ECO:0000313" key="3">
    <source>
        <dbReference type="WBParaSite" id="PgR156_g011_t03"/>
    </source>
</evidence>
<protein>
    <submittedName>
        <fullName evidence="3">Amidinotransferase</fullName>
    </submittedName>
</protein>
<dbReference type="GO" id="GO:0019546">
    <property type="term" value="P:L-arginine deiminase pathway"/>
    <property type="evidence" value="ECO:0007669"/>
    <property type="project" value="TreeGrafter"/>
</dbReference>
<feature type="signal peptide" evidence="1">
    <location>
        <begin position="1"/>
        <end position="24"/>
    </location>
</feature>
<name>A0A915CFJ5_PARUN</name>
<dbReference type="GO" id="GO:0016990">
    <property type="term" value="F:arginine deiminase activity"/>
    <property type="evidence" value="ECO:0007669"/>
    <property type="project" value="TreeGrafter"/>
</dbReference>
<dbReference type="WBParaSite" id="PgR156_g011_t03">
    <property type="protein sequence ID" value="PgR156_g011_t03"/>
    <property type="gene ID" value="PgR156_g011"/>
</dbReference>
<evidence type="ECO:0000313" key="2">
    <source>
        <dbReference type="Proteomes" id="UP000887569"/>
    </source>
</evidence>
<sequence>IDETSVRSHLVLAFLFFNISTRFAYHVQPSHPNSNMSRAVSQLLKRVLMVPPTHFTVEYSINPWMGGVVDKVKAFEQWNLLKSTIEKEGIEVLTLEQAEGLPDMVFVCNSGLVLNDKVYLSRFRHKERTGEQKYFLEWFKAHGFSLLGEDYPGFFEGGGDACFSTYDTLWAGFGLRSSKDVYEHVKKLGKFDVVFCELTHPEFYHLDTCFTPVDEECALWYPGAFQQATKDEIMKRMPESIAISESEAKAFVCNAITIRKTVISPIGVSHETKDQLAKRGFSVTEIDMSEFMKSGGACQCLVLKL</sequence>
<dbReference type="PANTHER" id="PTHR47271">
    <property type="entry name" value="ARGININE DEIMINASE"/>
    <property type="match status" value="1"/>
</dbReference>
<dbReference type="Gene3D" id="3.75.10.10">
    <property type="entry name" value="L-arginine/glycine Amidinotransferase, Chain A"/>
    <property type="match status" value="1"/>
</dbReference>
<dbReference type="Proteomes" id="UP000887569">
    <property type="component" value="Unplaced"/>
</dbReference>
<dbReference type="Pfam" id="PF19420">
    <property type="entry name" value="DDAH_eukar"/>
    <property type="match status" value="1"/>
</dbReference>
<proteinExistence type="predicted"/>
<accession>A0A915CFJ5</accession>
<keyword evidence="2" id="KW-1185">Reference proteome</keyword>
<organism evidence="2 3">
    <name type="scientific">Parascaris univalens</name>
    <name type="common">Nematode worm</name>
    <dbReference type="NCBI Taxonomy" id="6257"/>
    <lineage>
        <taxon>Eukaryota</taxon>
        <taxon>Metazoa</taxon>
        <taxon>Ecdysozoa</taxon>
        <taxon>Nematoda</taxon>
        <taxon>Chromadorea</taxon>
        <taxon>Rhabditida</taxon>
        <taxon>Spirurina</taxon>
        <taxon>Ascaridomorpha</taxon>
        <taxon>Ascaridoidea</taxon>
        <taxon>Ascarididae</taxon>
        <taxon>Parascaris</taxon>
    </lineage>
</organism>
<dbReference type="SUPFAM" id="SSF55909">
    <property type="entry name" value="Pentein"/>
    <property type="match status" value="1"/>
</dbReference>
<evidence type="ECO:0000256" key="1">
    <source>
        <dbReference type="SAM" id="SignalP"/>
    </source>
</evidence>
<feature type="chain" id="PRO_5037689802" evidence="1">
    <location>
        <begin position="25"/>
        <end position="305"/>
    </location>
</feature>
<reference evidence="3" key="1">
    <citation type="submission" date="2022-11" db="UniProtKB">
        <authorList>
            <consortium name="WormBaseParasite"/>
        </authorList>
    </citation>
    <scope>IDENTIFICATION</scope>
</reference>
<dbReference type="PANTHER" id="PTHR47271:SF2">
    <property type="entry name" value="ARGININE DEIMINASE"/>
    <property type="match status" value="1"/>
</dbReference>
<dbReference type="AlphaFoldDB" id="A0A915CFJ5"/>
<keyword evidence="1" id="KW-0732">Signal</keyword>